<accession>A0ACB7TPG8</accession>
<organism evidence="1 2">
    <name type="scientific">Hyalomma asiaticum</name>
    <name type="common">Tick</name>
    <dbReference type="NCBI Taxonomy" id="266040"/>
    <lineage>
        <taxon>Eukaryota</taxon>
        <taxon>Metazoa</taxon>
        <taxon>Ecdysozoa</taxon>
        <taxon>Arthropoda</taxon>
        <taxon>Chelicerata</taxon>
        <taxon>Arachnida</taxon>
        <taxon>Acari</taxon>
        <taxon>Parasitiformes</taxon>
        <taxon>Ixodida</taxon>
        <taxon>Ixodoidea</taxon>
        <taxon>Ixodidae</taxon>
        <taxon>Hyalomminae</taxon>
        <taxon>Hyalomma</taxon>
    </lineage>
</organism>
<comment type="caution">
    <text evidence="1">The sequence shown here is derived from an EMBL/GenBank/DDBJ whole genome shotgun (WGS) entry which is preliminary data.</text>
</comment>
<proteinExistence type="predicted"/>
<gene>
    <name evidence="1" type="ORF">HPB50_027206</name>
</gene>
<dbReference type="Proteomes" id="UP000821845">
    <property type="component" value="Chromosome 1"/>
</dbReference>
<keyword evidence="2" id="KW-1185">Reference proteome</keyword>
<reference evidence="1" key="1">
    <citation type="submission" date="2020-05" db="EMBL/GenBank/DDBJ databases">
        <title>Large-scale comparative analyses of tick genomes elucidate their genetic diversity and vector capacities.</title>
        <authorList>
            <person name="Jia N."/>
            <person name="Wang J."/>
            <person name="Shi W."/>
            <person name="Du L."/>
            <person name="Sun Y."/>
            <person name="Zhan W."/>
            <person name="Jiang J."/>
            <person name="Wang Q."/>
            <person name="Zhang B."/>
            <person name="Ji P."/>
            <person name="Sakyi L.B."/>
            <person name="Cui X."/>
            <person name="Yuan T."/>
            <person name="Jiang B."/>
            <person name="Yang W."/>
            <person name="Lam T.T.-Y."/>
            <person name="Chang Q."/>
            <person name="Ding S."/>
            <person name="Wang X."/>
            <person name="Zhu J."/>
            <person name="Ruan X."/>
            <person name="Zhao L."/>
            <person name="Wei J."/>
            <person name="Que T."/>
            <person name="Du C."/>
            <person name="Cheng J."/>
            <person name="Dai P."/>
            <person name="Han X."/>
            <person name="Huang E."/>
            <person name="Gao Y."/>
            <person name="Liu J."/>
            <person name="Shao H."/>
            <person name="Ye R."/>
            <person name="Li L."/>
            <person name="Wei W."/>
            <person name="Wang X."/>
            <person name="Wang C."/>
            <person name="Yang T."/>
            <person name="Huo Q."/>
            <person name="Li W."/>
            <person name="Guo W."/>
            <person name="Chen H."/>
            <person name="Zhou L."/>
            <person name="Ni X."/>
            <person name="Tian J."/>
            <person name="Zhou Y."/>
            <person name="Sheng Y."/>
            <person name="Liu T."/>
            <person name="Pan Y."/>
            <person name="Xia L."/>
            <person name="Li J."/>
            <person name="Zhao F."/>
            <person name="Cao W."/>
        </authorList>
    </citation>
    <scope>NUCLEOTIDE SEQUENCE</scope>
    <source>
        <strain evidence="1">Hyas-2018</strain>
    </source>
</reference>
<sequence length="216" mass="23940">MCSAQVPPSGGNSLSHRTRADGDGRRRYRPEAVATVERSLLYWACASSPNAGRRWLSKQAANRAAHTRRFDFSASGRSADLIQFLGGGEPFLGRADWPGHTAVPASPRCRGAITPSSATETPQNDSVPHSRVLQDGPIRSPYTLTSLKPCDRTKTQGLVPKTARQKPWRPRDHAKRRRRLESNGYIHREIEATRDSRGRLSQWRGSLPGIRCGHRG</sequence>
<name>A0ACB7TPG8_HYAAI</name>
<protein>
    <submittedName>
        <fullName evidence="1">Uncharacterized protein</fullName>
    </submittedName>
</protein>
<evidence type="ECO:0000313" key="2">
    <source>
        <dbReference type="Proteomes" id="UP000821845"/>
    </source>
</evidence>
<dbReference type="EMBL" id="CM023481">
    <property type="protein sequence ID" value="KAH6948950.1"/>
    <property type="molecule type" value="Genomic_DNA"/>
</dbReference>
<evidence type="ECO:0000313" key="1">
    <source>
        <dbReference type="EMBL" id="KAH6948950.1"/>
    </source>
</evidence>